<dbReference type="InterPro" id="IPR011545">
    <property type="entry name" value="DEAD/DEAH_box_helicase_dom"/>
</dbReference>
<dbReference type="GO" id="GO:0003723">
    <property type="term" value="F:RNA binding"/>
    <property type="evidence" value="ECO:0007669"/>
    <property type="project" value="UniProtKB-UniRule"/>
</dbReference>
<evidence type="ECO:0000256" key="4">
    <source>
        <dbReference type="RuleBase" id="RU365068"/>
    </source>
</evidence>
<dbReference type="EMBL" id="UZAL01044133">
    <property type="protein sequence ID" value="VDP82135.1"/>
    <property type="molecule type" value="Genomic_DNA"/>
</dbReference>
<organism evidence="6 7">
    <name type="scientific">Schistosoma mattheei</name>
    <dbReference type="NCBI Taxonomy" id="31246"/>
    <lineage>
        <taxon>Eukaryota</taxon>
        <taxon>Metazoa</taxon>
        <taxon>Spiralia</taxon>
        <taxon>Lophotrochozoa</taxon>
        <taxon>Platyhelminthes</taxon>
        <taxon>Trematoda</taxon>
        <taxon>Digenea</taxon>
        <taxon>Strigeidida</taxon>
        <taxon>Schistosomatoidea</taxon>
        <taxon>Schistosomatidae</taxon>
        <taxon>Schistosoma</taxon>
    </lineage>
</organism>
<sequence length="134" mass="14394">MGVLPELSKAVQEMDWILPTDIQSEAVPLILGGGDVLMAAETGSGKTGAFCLPVLQIVYETLKLLQSNKQHSSGQMKLNVYDRTDAMAIDTNGLLCQSRDPGGWHGARANRGVKCSGIKWGAFIVTTMFNIQGI</sequence>
<keyword evidence="3 4" id="KW-0067">ATP-binding</keyword>
<keyword evidence="4" id="KW-0347">Helicase</keyword>
<dbReference type="GO" id="GO:0005524">
    <property type="term" value="F:ATP binding"/>
    <property type="evidence" value="ECO:0007669"/>
    <property type="project" value="UniProtKB-UniRule"/>
</dbReference>
<keyword evidence="4" id="KW-0694">RNA-binding</keyword>
<dbReference type="PANTHER" id="PTHR24031">
    <property type="entry name" value="RNA HELICASE"/>
    <property type="match status" value="1"/>
</dbReference>
<comment type="similarity">
    <text evidence="4">Belongs to the DEAD box helicase family.</text>
</comment>
<evidence type="ECO:0000256" key="1">
    <source>
        <dbReference type="ARBA" id="ARBA00022741"/>
    </source>
</evidence>
<evidence type="ECO:0000313" key="7">
    <source>
        <dbReference type="Proteomes" id="UP000269396"/>
    </source>
</evidence>
<comment type="domain">
    <text evidence="4">The Q motif is unique to and characteristic of the DEAD box family of RNA helicases and controls ATP binding and hydrolysis.</text>
</comment>
<dbReference type="Proteomes" id="UP000269396">
    <property type="component" value="Unassembled WGS sequence"/>
</dbReference>
<dbReference type="SUPFAM" id="SSF52540">
    <property type="entry name" value="P-loop containing nucleoside triphosphate hydrolases"/>
    <property type="match status" value="1"/>
</dbReference>
<reference evidence="6 7" key="1">
    <citation type="submission" date="2018-11" db="EMBL/GenBank/DDBJ databases">
        <authorList>
            <consortium name="Pathogen Informatics"/>
        </authorList>
    </citation>
    <scope>NUCLEOTIDE SEQUENCE [LARGE SCALE GENOMIC DNA]</scope>
    <source>
        <strain>Denwood</strain>
        <strain evidence="7">Zambia</strain>
    </source>
</reference>
<evidence type="ECO:0000313" key="6">
    <source>
        <dbReference type="EMBL" id="VDP82135.1"/>
    </source>
</evidence>
<dbReference type="EC" id="3.6.4.13" evidence="4"/>
<evidence type="ECO:0000256" key="3">
    <source>
        <dbReference type="ARBA" id="ARBA00022840"/>
    </source>
</evidence>
<dbReference type="Pfam" id="PF00270">
    <property type="entry name" value="DEAD"/>
    <property type="match status" value="1"/>
</dbReference>
<keyword evidence="2 4" id="KW-0378">Hydrolase</keyword>
<comment type="function">
    <text evidence="4">RNA helicase.</text>
</comment>
<keyword evidence="1 4" id="KW-0547">Nucleotide-binding</keyword>
<dbReference type="AlphaFoldDB" id="A0A183Q133"/>
<evidence type="ECO:0000259" key="5">
    <source>
        <dbReference type="Pfam" id="PF00270"/>
    </source>
</evidence>
<dbReference type="GO" id="GO:0003724">
    <property type="term" value="F:RNA helicase activity"/>
    <property type="evidence" value="ECO:0007669"/>
    <property type="project" value="UniProtKB-EC"/>
</dbReference>
<evidence type="ECO:0000256" key="2">
    <source>
        <dbReference type="ARBA" id="ARBA00022801"/>
    </source>
</evidence>
<proteinExistence type="inferred from homology"/>
<feature type="domain" description="DEAD/DEAH-box helicase" evidence="5">
    <location>
        <begin position="20"/>
        <end position="60"/>
    </location>
</feature>
<keyword evidence="7" id="KW-1185">Reference proteome</keyword>
<dbReference type="Gene3D" id="3.40.50.300">
    <property type="entry name" value="P-loop containing nucleotide triphosphate hydrolases"/>
    <property type="match status" value="1"/>
</dbReference>
<accession>A0A183Q133</accession>
<gene>
    <name evidence="6" type="ORF">SMTD_LOCUS20319</name>
</gene>
<protein>
    <recommendedName>
        <fullName evidence="4">ATP-dependent RNA helicase</fullName>
        <ecNumber evidence="4">3.6.4.13</ecNumber>
    </recommendedName>
</protein>
<name>A0A183Q133_9TREM</name>
<comment type="catalytic activity">
    <reaction evidence="4">
        <text>ATP + H2O = ADP + phosphate + H(+)</text>
        <dbReference type="Rhea" id="RHEA:13065"/>
        <dbReference type="ChEBI" id="CHEBI:15377"/>
        <dbReference type="ChEBI" id="CHEBI:15378"/>
        <dbReference type="ChEBI" id="CHEBI:30616"/>
        <dbReference type="ChEBI" id="CHEBI:43474"/>
        <dbReference type="ChEBI" id="CHEBI:456216"/>
        <dbReference type="EC" id="3.6.4.13"/>
    </reaction>
</comment>
<dbReference type="InterPro" id="IPR027417">
    <property type="entry name" value="P-loop_NTPase"/>
</dbReference>
<dbReference type="GO" id="GO:0016787">
    <property type="term" value="F:hydrolase activity"/>
    <property type="evidence" value="ECO:0007669"/>
    <property type="project" value="UniProtKB-KW"/>
</dbReference>
<dbReference type="STRING" id="31246.A0A183Q133"/>